<keyword evidence="3" id="KW-0274">FAD</keyword>
<reference evidence="6 7" key="1">
    <citation type="journal article" date="2019" name="Emerg. Microbes Infect.">
        <title>Comprehensive subspecies identification of 175 nontuberculous mycobacteria species based on 7547 genomic profiles.</title>
        <authorList>
            <person name="Matsumoto Y."/>
            <person name="Kinjo T."/>
            <person name="Motooka D."/>
            <person name="Nabeya D."/>
            <person name="Jung N."/>
            <person name="Uechi K."/>
            <person name="Horii T."/>
            <person name="Iida T."/>
            <person name="Fujita J."/>
            <person name="Nakamura S."/>
        </authorList>
    </citation>
    <scope>NUCLEOTIDE SEQUENCE [LARGE SCALE GENOMIC DNA]</scope>
    <source>
        <strain evidence="6 7">JCM 30275</strain>
    </source>
</reference>
<evidence type="ECO:0000313" key="7">
    <source>
        <dbReference type="Proteomes" id="UP000467249"/>
    </source>
</evidence>
<dbReference type="GO" id="GO:0016651">
    <property type="term" value="F:oxidoreductase activity, acting on NAD(P)H"/>
    <property type="evidence" value="ECO:0007669"/>
    <property type="project" value="TreeGrafter"/>
</dbReference>
<dbReference type="InterPro" id="IPR023753">
    <property type="entry name" value="FAD/NAD-binding_dom"/>
</dbReference>
<dbReference type="InterPro" id="IPR036188">
    <property type="entry name" value="FAD/NAD-bd_sf"/>
</dbReference>
<keyword evidence="4" id="KW-0560">Oxidoreductase</keyword>
<dbReference type="SUPFAM" id="SSF51905">
    <property type="entry name" value="FAD/NAD(P)-binding domain"/>
    <property type="match status" value="2"/>
</dbReference>
<dbReference type="PANTHER" id="PTHR43557">
    <property type="entry name" value="APOPTOSIS-INDUCING FACTOR 1"/>
    <property type="match status" value="1"/>
</dbReference>
<dbReference type="Pfam" id="PF07992">
    <property type="entry name" value="Pyr_redox_2"/>
    <property type="match status" value="1"/>
</dbReference>
<dbReference type="GO" id="GO:0005737">
    <property type="term" value="C:cytoplasm"/>
    <property type="evidence" value="ECO:0007669"/>
    <property type="project" value="TreeGrafter"/>
</dbReference>
<dbReference type="InterPro" id="IPR050446">
    <property type="entry name" value="FAD-oxidoreductase/Apoptosis"/>
</dbReference>
<name>A0A6N4W1B6_9MYCO</name>
<evidence type="ECO:0000259" key="5">
    <source>
        <dbReference type="Pfam" id="PF07992"/>
    </source>
</evidence>
<dbReference type="InterPro" id="IPR016156">
    <property type="entry name" value="FAD/NAD-linked_Rdtase_dimer_sf"/>
</dbReference>
<dbReference type="AlphaFoldDB" id="A0A6N4W1B6"/>
<evidence type="ECO:0000256" key="2">
    <source>
        <dbReference type="ARBA" id="ARBA00022630"/>
    </source>
</evidence>
<dbReference type="Proteomes" id="UP000467249">
    <property type="component" value="Chromosome"/>
</dbReference>
<organism evidence="6 7">
    <name type="scientific">Mycolicibacterium anyangense</name>
    <dbReference type="NCBI Taxonomy" id="1431246"/>
    <lineage>
        <taxon>Bacteria</taxon>
        <taxon>Bacillati</taxon>
        <taxon>Actinomycetota</taxon>
        <taxon>Actinomycetes</taxon>
        <taxon>Mycobacteriales</taxon>
        <taxon>Mycobacteriaceae</taxon>
        <taxon>Mycolicibacterium</taxon>
    </lineage>
</organism>
<dbReference type="Gene3D" id="3.50.50.60">
    <property type="entry name" value="FAD/NAD(P)-binding domain"/>
    <property type="match status" value="2"/>
</dbReference>
<accession>A0A6N4W1B6</accession>
<evidence type="ECO:0000256" key="3">
    <source>
        <dbReference type="ARBA" id="ARBA00022827"/>
    </source>
</evidence>
<dbReference type="PRINTS" id="PR00368">
    <property type="entry name" value="FADPNR"/>
</dbReference>
<gene>
    <name evidence="6" type="ORF">MANY_00960</name>
</gene>
<dbReference type="KEGG" id="many:MANY_00960"/>
<dbReference type="Gene3D" id="3.30.390.30">
    <property type="match status" value="1"/>
</dbReference>
<keyword evidence="7" id="KW-1185">Reference proteome</keyword>
<dbReference type="SUPFAM" id="SSF55424">
    <property type="entry name" value="FAD/NAD-linked reductases, dimerisation (C-terminal) domain"/>
    <property type="match status" value="1"/>
</dbReference>
<dbReference type="PANTHER" id="PTHR43557:SF2">
    <property type="entry name" value="RIESKE DOMAIN-CONTAINING PROTEIN-RELATED"/>
    <property type="match status" value="1"/>
</dbReference>
<dbReference type="EMBL" id="AP022620">
    <property type="protein sequence ID" value="BBZ74759.1"/>
    <property type="molecule type" value="Genomic_DNA"/>
</dbReference>
<comment type="cofactor">
    <cofactor evidence="1">
        <name>FAD</name>
        <dbReference type="ChEBI" id="CHEBI:57692"/>
    </cofactor>
</comment>
<feature type="domain" description="FAD/NAD(P)-binding" evidence="5">
    <location>
        <begin position="6"/>
        <end position="301"/>
    </location>
</feature>
<dbReference type="PRINTS" id="PR00411">
    <property type="entry name" value="PNDRDTASEI"/>
</dbReference>
<evidence type="ECO:0000256" key="1">
    <source>
        <dbReference type="ARBA" id="ARBA00001974"/>
    </source>
</evidence>
<keyword evidence="2" id="KW-0285">Flavoprotein</keyword>
<dbReference type="RefSeq" id="WP_163802306.1">
    <property type="nucleotide sequence ID" value="NZ_AP022620.1"/>
</dbReference>
<protein>
    <submittedName>
        <fullName evidence="6">Pyridine nucleotide-disulfide oxidoreductase</fullName>
    </submittedName>
</protein>
<evidence type="ECO:0000256" key="4">
    <source>
        <dbReference type="ARBA" id="ARBA00023002"/>
    </source>
</evidence>
<sequence length="402" mass="42031">MESAGHVAVVGGSLAGLRTAEQLRAHGHTGPITVFGAERHFPYNRPPLSKEALAEGNWPSAGDLAGALAFRRRATVSDVDFRLGTSIVAADLTAQRLFDRNARSADYDGLVIATGLRPRRLSVPGPDGGRHVLRTVEDCVQLRAALAGPRRVVVVGGGFIGCEVAATLRVLGHHVTVVDPAGPPMQRVLGPELAEAVRRHHCAAGIEFVIGAGVAALCGAETVSGVVLDTGQTLAADVVVEAIGSHCNVEWLAGQGLDLSDGALADNHLAVCGAGNVVAVGDVARFPNPLFDDVARRVEHWSIPADTAKRAAATLLEAQCDKPFAPIPSFWSNQLDLRLQGFGAPGLGDEVCIEEGRLEDLTAGVVATYHRGSRHVGTVAVCLSPARHHQLRDAFAVADLNA</sequence>
<proteinExistence type="predicted"/>
<evidence type="ECO:0000313" key="6">
    <source>
        <dbReference type="EMBL" id="BBZ74759.1"/>
    </source>
</evidence>